<keyword evidence="1" id="KW-0378">Hydrolase</keyword>
<organism evidence="1 2">
    <name type="scientific">Gossypium arboreum</name>
    <name type="common">Tree cotton</name>
    <name type="synonym">Gossypium nanking</name>
    <dbReference type="NCBI Taxonomy" id="29729"/>
    <lineage>
        <taxon>Eukaryota</taxon>
        <taxon>Viridiplantae</taxon>
        <taxon>Streptophyta</taxon>
        <taxon>Embryophyta</taxon>
        <taxon>Tracheophyta</taxon>
        <taxon>Spermatophyta</taxon>
        <taxon>Magnoliopsida</taxon>
        <taxon>eudicotyledons</taxon>
        <taxon>Gunneridae</taxon>
        <taxon>Pentapetalae</taxon>
        <taxon>rosids</taxon>
        <taxon>malvids</taxon>
        <taxon>Malvales</taxon>
        <taxon>Malvaceae</taxon>
        <taxon>Malvoideae</taxon>
        <taxon>Gossypium</taxon>
    </lineage>
</organism>
<dbReference type="AlphaFoldDB" id="A0A0B0NMI3"/>
<evidence type="ECO:0000313" key="1">
    <source>
        <dbReference type="EMBL" id="KHG13837.1"/>
    </source>
</evidence>
<name>A0A0B0NMI3_GOSAR</name>
<protein>
    <submittedName>
        <fullName evidence="1">Peptidyl-tRNA hydrolase</fullName>
    </submittedName>
</protein>
<accession>A0A0B0NMI3</accession>
<dbReference type="EMBL" id="KN400310">
    <property type="protein sequence ID" value="KHG13837.1"/>
    <property type="molecule type" value="Genomic_DNA"/>
</dbReference>
<keyword evidence="2" id="KW-1185">Reference proteome</keyword>
<sequence length="105" mass="11420">MASSYWPKLQCNAARTCKDITSSRLGFPSAHFSNDFVARIANSSAFRGFSPEEIIFLVCLSKNGPSSGFSSPASRESPVPLLNFAPKFLCFLAFFSCLFSTGVFS</sequence>
<gene>
    <name evidence="1" type="ORF">F383_18334</name>
</gene>
<proteinExistence type="predicted"/>
<evidence type="ECO:0000313" key="2">
    <source>
        <dbReference type="Proteomes" id="UP000032142"/>
    </source>
</evidence>
<dbReference type="GO" id="GO:0016787">
    <property type="term" value="F:hydrolase activity"/>
    <property type="evidence" value="ECO:0007669"/>
    <property type="project" value="UniProtKB-KW"/>
</dbReference>
<dbReference type="Proteomes" id="UP000032142">
    <property type="component" value="Unassembled WGS sequence"/>
</dbReference>
<reference evidence="2" key="1">
    <citation type="submission" date="2014-09" db="EMBL/GenBank/DDBJ databases">
        <authorList>
            <person name="Mudge J."/>
            <person name="Ramaraj T."/>
            <person name="Lindquist I.E."/>
            <person name="Bharti A.K."/>
            <person name="Sundararajan A."/>
            <person name="Cameron C.T."/>
            <person name="Woodward J.E."/>
            <person name="May G.D."/>
            <person name="Brubaker C."/>
            <person name="Broadhvest J."/>
            <person name="Wilkins T.A."/>
        </authorList>
    </citation>
    <scope>NUCLEOTIDE SEQUENCE</scope>
    <source>
        <strain evidence="2">cv. AKA8401</strain>
    </source>
</reference>